<name>A0A9D5AGH6_PEA</name>
<comment type="caution">
    <text evidence="9">The sequence shown here is derived from an EMBL/GenBank/DDBJ whole genome shotgun (WGS) entry which is preliminary data.</text>
</comment>
<dbReference type="Pfam" id="PF08880">
    <property type="entry name" value="QLQ"/>
    <property type="match status" value="1"/>
</dbReference>
<dbReference type="GO" id="GO:0006351">
    <property type="term" value="P:DNA-templated transcription"/>
    <property type="evidence" value="ECO:0007669"/>
    <property type="project" value="UniProtKB-UniRule"/>
</dbReference>
<evidence type="ECO:0000313" key="10">
    <source>
        <dbReference type="Proteomes" id="UP001058974"/>
    </source>
</evidence>
<comment type="domain">
    <text evidence="5">The QLQ domain and WRC domain may be involved in protein-protein interaction and DNA-binding, respectively.</text>
</comment>
<organism evidence="9 10">
    <name type="scientific">Pisum sativum</name>
    <name type="common">Garden pea</name>
    <name type="synonym">Lathyrus oleraceus</name>
    <dbReference type="NCBI Taxonomy" id="3888"/>
    <lineage>
        <taxon>Eukaryota</taxon>
        <taxon>Viridiplantae</taxon>
        <taxon>Streptophyta</taxon>
        <taxon>Embryophyta</taxon>
        <taxon>Tracheophyta</taxon>
        <taxon>Spermatophyta</taxon>
        <taxon>Magnoliopsida</taxon>
        <taxon>eudicotyledons</taxon>
        <taxon>Gunneridae</taxon>
        <taxon>Pentapetalae</taxon>
        <taxon>rosids</taxon>
        <taxon>fabids</taxon>
        <taxon>Fabales</taxon>
        <taxon>Fabaceae</taxon>
        <taxon>Papilionoideae</taxon>
        <taxon>50 kb inversion clade</taxon>
        <taxon>NPAAA clade</taxon>
        <taxon>Hologalegina</taxon>
        <taxon>IRL clade</taxon>
        <taxon>Fabeae</taxon>
        <taxon>Lathyrus</taxon>
    </lineage>
</organism>
<evidence type="ECO:0000256" key="1">
    <source>
        <dbReference type="ARBA" id="ARBA00004123"/>
    </source>
</evidence>
<dbReference type="Proteomes" id="UP001058974">
    <property type="component" value="Chromosome 5"/>
</dbReference>
<feature type="domain" description="QLQ" evidence="7">
    <location>
        <begin position="10"/>
        <end position="45"/>
    </location>
</feature>
<dbReference type="GO" id="GO:0006355">
    <property type="term" value="P:regulation of DNA-templated transcription"/>
    <property type="evidence" value="ECO:0007669"/>
    <property type="project" value="InterPro"/>
</dbReference>
<dbReference type="Gramene" id="Psat05G0365700-T1">
    <property type="protein sequence ID" value="KAI5407483.1"/>
    <property type="gene ID" value="KIW84_053657"/>
</dbReference>
<comment type="similarity">
    <text evidence="2 5">Belongs to the GRF family.</text>
</comment>
<dbReference type="InterPro" id="IPR031137">
    <property type="entry name" value="GRF"/>
</dbReference>
<evidence type="ECO:0000259" key="8">
    <source>
        <dbReference type="PROSITE" id="PS51667"/>
    </source>
</evidence>
<evidence type="ECO:0000259" key="7">
    <source>
        <dbReference type="PROSITE" id="PS51666"/>
    </source>
</evidence>
<feature type="region of interest" description="Disordered" evidence="6">
    <location>
        <begin position="82"/>
        <end position="102"/>
    </location>
</feature>
<dbReference type="Gramene" id="Psat5g123960.2">
    <property type="protein sequence ID" value="Psat5g123960.2.cds"/>
    <property type="gene ID" value="Psat5g123960"/>
</dbReference>
<dbReference type="Gramene" id="Psat5g123960.3">
    <property type="protein sequence ID" value="Psat5g123960.3.cds"/>
    <property type="gene ID" value="Psat5g123960"/>
</dbReference>
<evidence type="ECO:0000256" key="5">
    <source>
        <dbReference type="RuleBase" id="RU367127"/>
    </source>
</evidence>
<evidence type="ECO:0000313" key="9">
    <source>
        <dbReference type="EMBL" id="KAI5407483.1"/>
    </source>
</evidence>
<dbReference type="AlphaFoldDB" id="A0A9D5AGH6"/>
<evidence type="ECO:0000256" key="4">
    <source>
        <dbReference type="PROSITE-ProRule" id="PRU01002"/>
    </source>
</evidence>
<keyword evidence="5" id="KW-0010">Activator</keyword>
<dbReference type="InterPro" id="IPR014978">
    <property type="entry name" value="Gln-Leu-Gln_QLQ"/>
</dbReference>
<feature type="region of interest" description="Disordered" evidence="6">
    <location>
        <begin position="230"/>
        <end position="253"/>
    </location>
</feature>
<dbReference type="SMART" id="SM00951">
    <property type="entry name" value="QLQ"/>
    <property type="match status" value="1"/>
</dbReference>
<comment type="function">
    <text evidence="5">Transcription activator.</text>
</comment>
<proteinExistence type="inferred from homology"/>
<protein>
    <recommendedName>
        <fullName evidence="5">Growth-regulating factor</fullName>
    </recommendedName>
</protein>
<feature type="compositionally biased region" description="Low complexity" evidence="6">
    <location>
        <begin position="230"/>
        <end position="242"/>
    </location>
</feature>
<feature type="compositionally biased region" description="Basic residues" evidence="6">
    <location>
        <begin position="83"/>
        <end position="99"/>
    </location>
</feature>
<feature type="domain" description="WRC" evidence="8">
    <location>
        <begin position="53"/>
        <end position="98"/>
    </location>
</feature>
<accession>A0A9D5AGH6</accession>
<dbReference type="InterPro" id="IPR014977">
    <property type="entry name" value="WRC_dom"/>
</dbReference>
<dbReference type="PANTHER" id="PTHR31602">
    <property type="entry name" value="GROWTH-REGULATING FACTOR 5"/>
    <property type="match status" value="1"/>
</dbReference>
<keyword evidence="5" id="KW-0804">Transcription</keyword>
<dbReference type="PROSITE" id="PS51667">
    <property type="entry name" value="WRC"/>
    <property type="match status" value="1"/>
</dbReference>
<keyword evidence="3 5" id="KW-0539">Nucleus</keyword>
<evidence type="ECO:0000256" key="2">
    <source>
        <dbReference type="ARBA" id="ARBA00008122"/>
    </source>
</evidence>
<evidence type="ECO:0000256" key="6">
    <source>
        <dbReference type="SAM" id="MobiDB-lite"/>
    </source>
</evidence>
<sequence>MTMTASLWSPFTYVQLRELERQIMIYKYFMACVSVPAYLLSSSPASTTSNITDPVEGRCRRTDGKKWRCLKYATPNNNYCERHMHRGSGRSRRGSGRSRRSVELGMNSRGNCSSHFLASRASHPYLQPSFSCDNHRFGLRLAPCFDPSNMQLRMLNEDPMSLGASNSGWHNNIPVKSLPQSNTLLLYNPLLVPLQSEKPRGISCNASASASVDQSMMDPLGEMLKQSNTISISDSSSTDSSSPVEFAGTGGGT</sequence>
<dbReference type="EMBL" id="JAMSHJ010000005">
    <property type="protein sequence ID" value="KAI5407483.1"/>
    <property type="molecule type" value="Genomic_DNA"/>
</dbReference>
<dbReference type="PANTHER" id="PTHR31602:SF101">
    <property type="entry name" value="GROWTH-REGULATING FACTOR 7"/>
    <property type="match status" value="1"/>
</dbReference>
<gene>
    <name evidence="9" type="ORF">KIW84_053657</name>
</gene>
<dbReference type="GO" id="GO:0005524">
    <property type="term" value="F:ATP binding"/>
    <property type="evidence" value="ECO:0007669"/>
    <property type="project" value="UniProtKB-UniRule"/>
</dbReference>
<dbReference type="GO" id="GO:0099402">
    <property type="term" value="P:plant organ development"/>
    <property type="evidence" value="ECO:0007669"/>
    <property type="project" value="UniProtKB-ARBA"/>
</dbReference>
<comment type="caution">
    <text evidence="4">Lacks conserved residue(s) required for the propagation of feature annotation.</text>
</comment>
<reference evidence="9 10" key="1">
    <citation type="journal article" date="2022" name="Nat. Genet.">
        <title>Improved pea reference genome and pan-genome highlight genomic features and evolutionary characteristics.</title>
        <authorList>
            <person name="Yang T."/>
            <person name="Liu R."/>
            <person name="Luo Y."/>
            <person name="Hu S."/>
            <person name="Wang D."/>
            <person name="Wang C."/>
            <person name="Pandey M.K."/>
            <person name="Ge S."/>
            <person name="Xu Q."/>
            <person name="Li N."/>
            <person name="Li G."/>
            <person name="Huang Y."/>
            <person name="Saxena R.K."/>
            <person name="Ji Y."/>
            <person name="Li M."/>
            <person name="Yan X."/>
            <person name="He Y."/>
            <person name="Liu Y."/>
            <person name="Wang X."/>
            <person name="Xiang C."/>
            <person name="Varshney R.K."/>
            <person name="Ding H."/>
            <person name="Gao S."/>
            <person name="Zong X."/>
        </authorList>
    </citation>
    <scope>NUCLEOTIDE SEQUENCE [LARGE SCALE GENOMIC DNA]</scope>
    <source>
        <strain evidence="9 10">cv. Zhongwan 6</strain>
    </source>
</reference>
<dbReference type="PROSITE" id="PS51666">
    <property type="entry name" value="QLQ"/>
    <property type="match status" value="1"/>
</dbReference>
<evidence type="ECO:0000256" key="3">
    <source>
        <dbReference type="ARBA" id="ARBA00023242"/>
    </source>
</evidence>
<keyword evidence="5" id="KW-0805">Transcription regulation</keyword>
<dbReference type="Pfam" id="PF08879">
    <property type="entry name" value="WRC"/>
    <property type="match status" value="1"/>
</dbReference>
<keyword evidence="10" id="KW-1185">Reference proteome</keyword>
<dbReference type="GO" id="GO:0005634">
    <property type="term" value="C:nucleus"/>
    <property type="evidence" value="ECO:0007669"/>
    <property type="project" value="UniProtKB-SubCell"/>
</dbReference>
<comment type="subcellular location">
    <subcellularLocation>
        <location evidence="1 5">Nucleus</location>
    </subcellularLocation>
</comment>